<proteinExistence type="predicted"/>
<gene>
    <name evidence="4" type="ORF">EKG83_26835</name>
</gene>
<dbReference type="SUPFAM" id="SSF56349">
    <property type="entry name" value="DNA breaking-rejoining enzymes"/>
    <property type="match status" value="1"/>
</dbReference>
<keyword evidence="1" id="KW-0233">DNA recombination</keyword>
<dbReference type="RefSeq" id="WP_153278446.1">
    <property type="nucleotide sequence ID" value="NZ_CP034550.1"/>
</dbReference>
<dbReference type="InterPro" id="IPR011010">
    <property type="entry name" value="DNA_brk_join_enz"/>
</dbReference>
<name>A0A5Q0H386_SACSY</name>
<dbReference type="GO" id="GO:0006310">
    <property type="term" value="P:DNA recombination"/>
    <property type="evidence" value="ECO:0007669"/>
    <property type="project" value="UniProtKB-KW"/>
</dbReference>
<keyword evidence="5" id="KW-1185">Reference proteome</keyword>
<dbReference type="PANTHER" id="PTHR30349">
    <property type="entry name" value="PHAGE INTEGRASE-RELATED"/>
    <property type="match status" value="1"/>
</dbReference>
<dbReference type="AlphaFoldDB" id="A0A5Q0H386"/>
<accession>A0A5Q0H386</accession>
<evidence type="ECO:0000256" key="1">
    <source>
        <dbReference type="ARBA" id="ARBA00023172"/>
    </source>
</evidence>
<evidence type="ECO:0000256" key="2">
    <source>
        <dbReference type="SAM" id="MobiDB-lite"/>
    </source>
</evidence>
<feature type="region of interest" description="Disordered" evidence="2">
    <location>
        <begin position="391"/>
        <end position="411"/>
    </location>
</feature>
<dbReference type="EMBL" id="CP034550">
    <property type="protein sequence ID" value="QFZ20543.1"/>
    <property type="molecule type" value="Genomic_DNA"/>
</dbReference>
<dbReference type="KEGG" id="ssyi:EKG83_26835"/>
<dbReference type="OrthoDB" id="3698359at2"/>
<dbReference type="GO" id="GO:0015074">
    <property type="term" value="P:DNA integration"/>
    <property type="evidence" value="ECO:0007669"/>
    <property type="project" value="InterPro"/>
</dbReference>
<sequence length="411" mass="46659">MEKQPHSRSMQSEQGVPGAATLYVVPGVTMLRPTEAVFEKMIEGFVEHQQARALKPNTIAGRVRTVRQLHAFADAFPWEWNASIFDRWSATVAAAVAHSTLGQKQLQLRAFLSYVTNTAYEWPTVCRELFGTFPTMALGELNTVRHSQGYVGQPSRNRPLTRPEVRAFFGQMDPEIGRLRAAGHKGALTAARDLALFTTMYAWGLRRRETAWLEIHDWRRQAKLSEFGDFAGLAVRWGKALPGQPPRRRMVISVWPWAVTTVRYYVENIRPLFYVDRQDDGVMFPTERDGEISIRSVNDRFAHWRALASLPDHLCPHCLRHTYVTRLIEAGYDASFVTEQVGHSHAATTAIYTALSSDYKNTKVREFLDAAEEEALRTAFARAEIEADIDDEFDATDTQPATTAKERRTTR</sequence>
<dbReference type="InterPro" id="IPR050090">
    <property type="entry name" value="Tyrosine_recombinase_XerCD"/>
</dbReference>
<dbReference type="PROSITE" id="PS51898">
    <property type="entry name" value="TYR_RECOMBINASE"/>
    <property type="match status" value="1"/>
</dbReference>
<dbReference type="GO" id="GO:0003677">
    <property type="term" value="F:DNA binding"/>
    <property type="evidence" value="ECO:0007669"/>
    <property type="project" value="InterPro"/>
</dbReference>
<reference evidence="5" key="1">
    <citation type="journal article" date="2021" name="Curr. Microbiol.">
        <title>Complete genome of nocamycin-producing strain Saccharothrix syringae NRRL B-16468 reveals the biosynthetic potential for secondary metabolites.</title>
        <authorList>
            <person name="Mo X."/>
            <person name="Yang S."/>
        </authorList>
    </citation>
    <scope>NUCLEOTIDE SEQUENCE [LARGE SCALE GENOMIC DNA]</scope>
    <source>
        <strain evidence="5">ATCC 51364 / DSM 43886 / JCM 6844 / KCTC 9398 / NBRC 14523 / NRRL B-16468 / INA 2240</strain>
    </source>
</reference>
<dbReference type="Pfam" id="PF00589">
    <property type="entry name" value="Phage_integrase"/>
    <property type="match status" value="1"/>
</dbReference>
<evidence type="ECO:0000313" key="5">
    <source>
        <dbReference type="Proteomes" id="UP000325787"/>
    </source>
</evidence>
<dbReference type="PANTHER" id="PTHR30349:SF64">
    <property type="entry name" value="PROPHAGE INTEGRASE INTD-RELATED"/>
    <property type="match status" value="1"/>
</dbReference>
<feature type="domain" description="Tyr recombinase" evidence="3">
    <location>
        <begin position="155"/>
        <end position="365"/>
    </location>
</feature>
<dbReference type="InterPro" id="IPR013762">
    <property type="entry name" value="Integrase-like_cat_sf"/>
</dbReference>
<organism evidence="4 5">
    <name type="scientific">Saccharothrix syringae</name>
    <name type="common">Nocardiopsis syringae</name>
    <dbReference type="NCBI Taxonomy" id="103733"/>
    <lineage>
        <taxon>Bacteria</taxon>
        <taxon>Bacillati</taxon>
        <taxon>Actinomycetota</taxon>
        <taxon>Actinomycetes</taxon>
        <taxon>Pseudonocardiales</taxon>
        <taxon>Pseudonocardiaceae</taxon>
        <taxon>Saccharothrix</taxon>
    </lineage>
</organism>
<evidence type="ECO:0000259" key="3">
    <source>
        <dbReference type="PROSITE" id="PS51898"/>
    </source>
</evidence>
<dbReference type="InterPro" id="IPR002104">
    <property type="entry name" value="Integrase_catalytic"/>
</dbReference>
<dbReference type="Proteomes" id="UP000325787">
    <property type="component" value="Chromosome"/>
</dbReference>
<evidence type="ECO:0000313" key="4">
    <source>
        <dbReference type="EMBL" id="QFZ20543.1"/>
    </source>
</evidence>
<dbReference type="Gene3D" id="1.10.443.10">
    <property type="entry name" value="Intergrase catalytic core"/>
    <property type="match status" value="1"/>
</dbReference>
<protein>
    <submittedName>
        <fullName evidence="4">Site-specific integrase</fullName>
    </submittedName>
</protein>